<dbReference type="Pfam" id="PF09537">
    <property type="entry name" value="DUF2383"/>
    <property type="match status" value="1"/>
</dbReference>
<gene>
    <name evidence="2" type="ORF">GCM10008905_11520</name>
</gene>
<dbReference type="EMBL" id="BAAACF010000001">
    <property type="protein sequence ID" value="GAA0721260.1"/>
    <property type="molecule type" value="Genomic_DNA"/>
</dbReference>
<evidence type="ECO:0000313" key="2">
    <source>
        <dbReference type="EMBL" id="GAA0721260.1"/>
    </source>
</evidence>
<protein>
    <recommendedName>
        <fullName evidence="1">DUF2383 domain-containing protein</fullName>
    </recommendedName>
</protein>
<dbReference type="CDD" id="cd00657">
    <property type="entry name" value="Ferritin_like"/>
    <property type="match status" value="1"/>
</dbReference>
<comment type="caution">
    <text evidence="2">The sequence shown here is derived from an EMBL/GenBank/DDBJ whole genome shotgun (WGS) entry which is preliminary data.</text>
</comment>
<dbReference type="Gene3D" id="1.20.1260.10">
    <property type="match status" value="1"/>
</dbReference>
<evidence type="ECO:0000259" key="1">
    <source>
        <dbReference type="Pfam" id="PF09537"/>
    </source>
</evidence>
<dbReference type="InterPro" id="IPR009078">
    <property type="entry name" value="Ferritin-like_SF"/>
</dbReference>
<dbReference type="InterPro" id="IPR012347">
    <property type="entry name" value="Ferritin-like"/>
</dbReference>
<dbReference type="SUPFAM" id="SSF47240">
    <property type="entry name" value="Ferritin-like"/>
    <property type="match status" value="1"/>
</dbReference>
<sequence length="140" mass="15830">MNNNEIKQLNMALKGEHMAIESFDHFIKDAQDENVKLKLQMAQRQHKMQAVEISERIQKLGGNPVNTSGVVGAMAEMKFRVDPRKYTNEEIVKNAIEGEKLGADAFRNILSNLNDNSNKQLIENMLFANNGIIEDLNKGM</sequence>
<accession>A0ABP3U3C3</accession>
<dbReference type="RefSeq" id="WP_343767662.1">
    <property type="nucleotide sequence ID" value="NZ_BAAACF010000001.1"/>
</dbReference>
<feature type="domain" description="DUF2383" evidence="1">
    <location>
        <begin position="5"/>
        <end position="111"/>
    </location>
</feature>
<organism evidence="2 3">
    <name type="scientific">Clostridium malenominatum</name>
    <dbReference type="NCBI Taxonomy" id="1539"/>
    <lineage>
        <taxon>Bacteria</taxon>
        <taxon>Bacillati</taxon>
        <taxon>Bacillota</taxon>
        <taxon>Clostridia</taxon>
        <taxon>Eubacteriales</taxon>
        <taxon>Clostridiaceae</taxon>
        <taxon>Clostridium</taxon>
    </lineage>
</organism>
<dbReference type="Proteomes" id="UP001500339">
    <property type="component" value="Unassembled WGS sequence"/>
</dbReference>
<keyword evidence="3" id="KW-1185">Reference proteome</keyword>
<reference evidence="3" key="1">
    <citation type="journal article" date="2019" name="Int. J. Syst. Evol. Microbiol.">
        <title>The Global Catalogue of Microorganisms (GCM) 10K type strain sequencing project: providing services to taxonomists for standard genome sequencing and annotation.</title>
        <authorList>
            <consortium name="The Broad Institute Genomics Platform"/>
            <consortium name="The Broad Institute Genome Sequencing Center for Infectious Disease"/>
            <person name="Wu L."/>
            <person name="Ma J."/>
        </authorList>
    </citation>
    <scope>NUCLEOTIDE SEQUENCE [LARGE SCALE GENOMIC DNA]</scope>
    <source>
        <strain evidence="3">JCM 1405</strain>
    </source>
</reference>
<dbReference type="InterPro" id="IPR019052">
    <property type="entry name" value="DUF2383"/>
</dbReference>
<name>A0ABP3U3C3_9CLOT</name>
<proteinExistence type="predicted"/>
<evidence type="ECO:0000313" key="3">
    <source>
        <dbReference type="Proteomes" id="UP001500339"/>
    </source>
</evidence>